<sequence>MAVTYTRSSGGGSSGGGRATSATFSGSLAAGTAASHGPLAVVPGTRFELGMTGSGDPDLYLRFGAAPTAALYDCRPYKDGAAETCSLTVPAGQTQAFIAVNGYTTSTYQLNASYTTP</sequence>
<protein>
    <recommendedName>
        <fullName evidence="2">Peptidase C-terminal archaeal/bacterial domain-containing protein</fullName>
    </recommendedName>
</protein>
<feature type="region of interest" description="Disordered" evidence="1">
    <location>
        <begin position="1"/>
        <end position="20"/>
    </location>
</feature>
<accession>A0A150QDS9</accession>
<organism evidence="3 4">
    <name type="scientific">Sorangium cellulosum</name>
    <name type="common">Polyangium cellulosum</name>
    <dbReference type="NCBI Taxonomy" id="56"/>
    <lineage>
        <taxon>Bacteria</taxon>
        <taxon>Pseudomonadati</taxon>
        <taxon>Myxococcota</taxon>
        <taxon>Polyangia</taxon>
        <taxon>Polyangiales</taxon>
        <taxon>Polyangiaceae</taxon>
        <taxon>Sorangium</taxon>
    </lineage>
</organism>
<name>A0A150QDS9_SORCE</name>
<reference evidence="3 4" key="1">
    <citation type="submission" date="2014-02" db="EMBL/GenBank/DDBJ databases">
        <title>The small core and large imbalanced accessory genome model reveals a collaborative survival strategy of Sorangium cellulosum strains in nature.</title>
        <authorList>
            <person name="Han K."/>
            <person name="Peng R."/>
            <person name="Blom J."/>
            <person name="Li Y.-Z."/>
        </authorList>
    </citation>
    <scope>NUCLEOTIDE SEQUENCE [LARGE SCALE GENOMIC DNA]</scope>
    <source>
        <strain evidence="3 4">So0008-312</strain>
    </source>
</reference>
<evidence type="ECO:0000259" key="2">
    <source>
        <dbReference type="Pfam" id="PF04151"/>
    </source>
</evidence>
<dbReference type="Proteomes" id="UP000075260">
    <property type="component" value="Unassembled WGS sequence"/>
</dbReference>
<dbReference type="Gene3D" id="2.60.120.380">
    <property type="match status" value="1"/>
</dbReference>
<comment type="caution">
    <text evidence="3">The sequence shown here is derived from an EMBL/GenBank/DDBJ whole genome shotgun (WGS) entry which is preliminary data.</text>
</comment>
<proteinExistence type="predicted"/>
<feature type="domain" description="Peptidase C-terminal archaeal/bacterial" evidence="2">
    <location>
        <begin position="51"/>
        <end position="94"/>
    </location>
</feature>
<dbReference type="InterPro" id="IPR007280">
    <property type="entry name" value="Peptidase_C_arc/bac"/>
</dbReference>
<dbReference type="EMBL" id="JEMA01000801">
    <property type="protein sequence ID" value="KYF65808.1"/>
    <property type="molecule type" value="Genomic_DNA"/>
</dbReference>
<dbReference type="AlphaFoldDB" id="A0A150QDS9"/>
<dbReference type="Pfam" id="PF04151">
    <property type="entry name" value="PPC"/>
    <property type="match status" value="1"/>
</dbReference>
<evidence type="ECO:0000256" key="1">
    <source>
        <dbReference type="SAM" id="MobiDB-lite"/>
    </source>
</evidence>
<evidence type="ECO:0000313" key="4">
    <source>
        <dbReference type="Proteomes" id="UP000075260"/>
    </source>
</evidence>
<evidence type="ECO:0000313" key="3">
    <source>
        <dbReference type="EMBL" id="KYF65808.1"/>
    </source>
</evidence>
<gene>
    <name evidence="3" type="ORF">BE15_37920</name>
</gene>
<feature type="compositionally biased region" description="Gly residues" evidence="1">
    <location>
        <begin position="9"/>
        <end position="18"/>
    </location>
</feature>